<keyword evidence="1" id="KW-0472">Membrane</keyword>
<feature type="transmembrane region" description="Helical" evidence="1">
    <location>
        <begin position="126"/>
        <end position="154"/>
    </location>
</feature>
<feature type="transmembrane region" description="Helical" evidence="1">
    <location>
        <begin position="31"/>
        <end position="50"/>
    </location>
</feature>
<protein>
    <submittedName>
        <fullName evidence="2">Uncharacterized protein</fullName>
    </submittedName>
</protein>
<sequence length="170" mass="19055">AGIVAATLIVPIVMIVFGVKYLDECPLETKIPIFLIVGGCFGIVKILVVLGKYVQNRHMGSVDNLAGEVDDDRVVQSKTYRSINSALSLFLIAWNVLGSVWVLRIWKPRFEPLLHRPDVWCHRSLYFFSVAIIVAVYAVLGLMVLVVTCLLCMYRTSGRRGSRRTRGSRT</sequence>
<feature type="transmembrane region" description="Helical" evidence="1">
    <location>
        <begin position="86"/>
        <end position="106"/>
    </location>
</feature>
<dbReference type="Proteomes" id="UP000678393">
    <property type="component" value="Unassembled WGS sequence"/>
</dbReference>
<keyword evidence="1" id="KW-0812">Transmembrane</keyword>
<keyword evidence="1" id="KW-1133">Transmembrane helix</keyword>
<evidence type="ECO:0000313" key="3">
    <source>
        <dbReference type="Proteomes" id="UP000678393"/>
    </source>
</evidence>
<gene>
    <name evidence="2" type="ORF">CUNI_LOCUS4623</name>
</gene>
<dbReference type="AlphaFoldDB" id="A0A8S3YU02"/>
<dbReference type="PANTHER" id="PTHR33444">
    <property type="entry name" value="SI:DKEY-19B23.12-RELATED"/>
    <property type="match status" value="1"/>
</dbReference>
<name>A0A8S3YU02_9EUPU</name>
<dbReference type="PANTHER" id="PTHR33444:SF7">
    <property type="entry name" value="TRANSMEMBRANE PROTEIN 272"/>
    <property type="match status" value="1"/>
</dbReference>
<evidence type="ECO:0000256" key="1">
    <source>
        <dbReference type="SAM" id="Phobius"/>
    </source>
</evidence>
<reference evidence="2" key="1">
    <citation type="submission" date="2021-04" db="EMBL/GenBank/DDBJ databases">
        <authorList>
            <consortium name="Molecular Ecology Group"/>
        </authorList>
    </citation>
    <scope>NUCLEOTIDE SEQUENCE</scope>
</reference>
<dbReference type="OrthoDB" id="6157510at2759"/>
<dbReference type="InterPro" id="IPR040350">
    <property type="entry name" value="TMEM272"/>
</dbReference>
<dbReference type="EMBL" id="CAJHNH020000649">
    <property type="protein sequence ID" value="CAG5119065.1"/>
    <property type="molecule type" value="Genomic_DNA"/>
</dbReference>
<organism evidence="2 3">
    <name type="scientific">Candidula unifasciata</name>
    <dbReference type="NCBI Taxonomy" id="100452"/>
    <lineage>
        <taxon>Eukaryota</taxon>
        <taxon>Metazoa</taxon>
        <taxon>Spiralia</taxon>
        <taxon>Lophotrochozoa</taxon>
        <taxon>Mollusca</taxon>
        <taxon>Gastropoda</taxon>
        <taxon>Heterobranchia</taxon>
        <taxon>Euthyneura</taxon>
        <taxon>Panpulmonata</taxon>
        <taxon>Eupulmonata</taxon>
        <taxon>Stylommatophora</taxon>
        <taxon>Helicina</taxon>
        <taxon>Helicoidea</taxon>
        <taxon>Geomitridae</taxon>
        <taxon>Candidula</taxon>
    </lineage>
</organism>
<evidence type="ECO:0000313" key="2">
    <source>
        <dbReference type="EMBL" id="CAG5119065.1"/>
    </source>
</evidence>
<comment type="caution">
    <text evidence="2">The sequence shown here is derived from an EMBL/GenBank/DDBJ whole genome shotgun (WGS) entry which is preliminary data.</text>
</comment>
<accession>A0A8S3YU02</accession>
<keyword evidence="3" id="KW-1185">Reference proteome</keyword>
<feature type="non-terminal residue" evidence="2">
    <location>
        <position position="170"/>
    </location>
</feature>
<proteinExistence type="predicted"/>